<evidence type="ECO:0000256" key="1">
    <source>
        <dbReference type="ARBA" id="ARBA00004123"/>
    </source>
</evidence>
<dbReference type="EMBL" id="GIBP01004541">
    <property type="protein sequence ID" value="NDV33510.1"/>
    <property type="molecule type" value="Transcribed_RNA"/>
</dbReference>
<dbReference type="GO" id="GO:0006364">
    <property type="term" value="P:rRNA processing"/>
    <property type="evidence" value="ECO:0007669"/>
    <property type="project" value="UniProtKB-KW"/>
</dbReference>
<evidence type="ECO:0000256" key="10">
    <source>
        <dbReference type="SAM" id="MobiDB-lite"/>
    </source>
</evidence>
<organism evidence="12">
    <name type="scientific">Arcella intermedia</name>
    <dbReference type="NCBI Taxonomy" id="1963864"/>
    <lineage>
        <taxon>Eukaryota</taxon>
        <taxon>Amoebozoa</taxon>
        <taxon>Tubulinea</taxon>
        <taxon>Elardia</taxon>
        <taxon>Arcellinida</taxon>
        <taxon>Sphaerothecina</taxon>
        <taxon>Arcellidae</taxon>
        <taxon>Arcella</taxon>
    </lineage>
</organism>
<dbReference type="PANTHER" id="PTHR12801:SF45">
    <property type="entry name" value="RNA EXONUCLEASE 4"/>
    <property type="match status" value="1"/>
</dbReference>
<evidence type="ECO:0000256" key="6">
    <source>
        <dbReference type="ARBA" id="ARBA00022801"/>
    </source>
</evidence>
<dbReference type="InterPro" id="IPR047021">
    <property type="entry name" value="REXO1/3/4-like"/>
</dbReference>
<feature type="region of interest" description="Disordered" evidence="10">
    <location>
        <begin position="277"/>
        <end position="296"/>
    </location>
</feature>
<evidence type="ECO:0000256" key="2">
    <source>
        <dbReference type="ARBA" id="ARBA00010489"/>
    </source>
</evidence>
<dbReference type="GO" id="GO:0003676">
    <property type="term" value="F:nucleic acid binding"/>
    <property type="evidence" value="ECO:0007669"/>
    <property type="project" value="InterPro"/>
</dbReference>
<dbReference type="InterPro" id="IPR012337">
    <property type="entry name" value="RNaseH-like_sf"/>
</dbReference>
<dbReference type="PANTHER" id="PTHR12801">
    <property type="entry name" value="RNA EXONUCLEASE REXO1 / RECO3 FAMILY MEMBER-RELATED"/>
    <property type="match status" value="1"/>
</dbReference>
<name>A0A6B2L9E0_9EUKA</name>
<keyword evidence="4" id="KW-0698">rRNA processing</keyword>
<sequence length="296" mass="33570">MDLLTDILALDCEMVGMYPRDISALGRVCIVNAKGDLIYDSHCLPEGRIQNYRTKYSGIRPSDLRGAPKFSVVQSIVLEIVKGRIIVGHDLKNDFSALEMTHPPHLTRDTARFPPLMRTPTCPFRLKILTQHILGLEIQSASRHGHCPAEDARAALLIYEHFKETWEKMLLTGEAMVEGDLEEPADEDEEEEEAPPQKVIQNGFVEREEERSVIVTSKGKKEDVRKIVVIEEKDDARVVTLKEVAKVENVPKKEAAWPRKKPKQLTATPNLDYNVATNTRANRRRNTYSASKTKFK</sequence>
<comment type="similarity">
    <text evidence="2">Belongs to the REXO4 family.</text>
</comment>
<reference evidence="12" key="1">
    <citation type="journal article" date="2020" name="J. Eukaryot. Microbiol.">
        <title>De novo Sequencing, Assembly and Annotation of the Transcriptome for the Free-Living Testate Amoeba Arcella intermedia.</title>
        <authorList>
            <person name="Ribeiro G.M."/>
            <person name="Porfirio-Sousa A.L."/>
            <person name="Maurer-Alcala X.X."/>
            <person name="Katz L.A."/>
            <person name="Lahr D.J.G."/>
        </authorList>
    </citation>
    <scope>NUCLEOTIDE SEQUENCE</scope>
</reference>
<evidence type="ECO:0000313" key="12">
    <source>
        <dbReference type="EMBL" id="NDV33510.1"/>
    </source>
</evidence>
<dbReference type="SUPFAM" id="SSF53098">
    <property type="entry name" value="Ribonuclease H-like"/>
    <property type="match status" value="1"/>
</dbReference>
<keyword evidence="5" id="KW-0540">Nuclease</keyword>
<dbReference type="InterPro" id="IPR013520">
    <property type="entry name" value="Ribonucl_H"/>
</dbReference>
<feature type="domain" description="Exonuclease" evidence="11">
    <location>
        <begin position="6"/>
        <end position="168"/>
    </location>
</feature>
<evidence type="ECO:0000256" key="7">
    <source>
        <dbReference type="ARBA" id="ARBA00022839"/>
    </source>
</evidence>
<keyword evidence="8" id="KW-0539">Nucleus</keyword>
<proteinExistence type="inferred from homology"/>
<dbReference type="AlphaFoldDB" id="A0A6B2L9E0"/>
<dbReference type="Gene3D" id="3.30.420.10">
    <property type="entry name" value="Ribonuclease H-like superfamily/Ribonuclease H"/>
    <property type="match status" value="1"/>
</dbReference>
<dbReference type="InterPro" id="IPR036397">
    <property type="entry name" value="RNaseH_sf"/>
</dbReference>
<evidence type="ECO:0000256" key="4">
    <source>
        <dbReference type="ARBA" id="ARBA00022552"/>
    </source>
</evidence>
<evidence type="ECO:0000256" key="8">
    <source>
        <dbReference type="ARBA" id="ARBA00023242"/>
    </source>
</evidence>
<protein>
    <recommendedName>
        <fullName evidence="3">RNA exonuclease 4</fullName>
    </recommendedName>
</protein>
<keyword evidence="6" id="KW-0378">Hydrolase</keyword>
<evidence type="ECO:0000256" key="5">
    <source>
        <dbReference type="ARBA" id="ARBA00022722"/>
    </source>
</evidence>
<evidence type="ECO:0000256" key="9">
    <source>
        <dbReference type="ARBA" id="ARBA00025599"/>
    </source>
</evidence>
<comment type="function">
    <text evidence="9">Exoribonuclease involved in ribosome biosynthesis. Involved in the processing of ITS1, the internal transcribed spacer localized between the 18S and 5.8S rRNAs.</text>
</comment>
<accession>A0A6B2L9E0</accession>
<evidence type="ECO:0000259" key="11">
    <source>
        <dbReference type="SMART" id="SM00479"/>
    </source>
</evidence>
<dbReference type="Pfam" id="PF00929">
    <property type="entry name" value="RNase_T"/>
    <property type="match status" value="1"/>
</dbReference>
<evidence type="ECO:0000256" key="3">
    <source>
        <dbReference type="ARBA" id="ARBA00016937"/>
    </source>
</evidence>
<keyword evidence="7" id="KW-0269">Exonuclease</keyword>
<dbReference type="InterPro" id="IPR037431">
    <property type="entry name" value="REX4_DEDDh_dom"/>
</dbReference>
<dbReference type="GO" id="GO:0005634">
    <property type="term" value="C:nucleus"/>
    <property type="evidence" value="ECO:0007669"/>
    <property type="project" value="UniProtKB-SubCell"/>
</dbReference>
<dbReference type="SMART" id="SM00479">
    <property type="entry name" value="EXOIII"/>
    <property type="match status" value="1"/>
</dbReference>
<dbReference type="CDD" id="cd06144">
    <property type="entry name" value="REX4_like"/>
    <property type="match status" value="1"/>
</dbReference>
<comment type="subcellular location">
    <subcellularLocation>
        <location evidence="1">Nucleus</location>
    </subcellularLocation>
</comment>
<dbReference type="GO" id="GO:0008408">
    <property type="term" value="F:3'-5' exonuclease activity"/>
    <property type="evidence" value="ECO:0007669"/>
    <property type="project" value="InterPro"/>
</dbReference>